<dbReference type="SUPFAM" id="SSF52172">
    <property type="entry name" value="CheY-like"/>
    <property type="match status" value="1"/>
</dbReference>
<dbReference type="PROSITE" id="PS50045">
    <property type="entry name" value="SIGMA54_INTERACT_4"/>
    <property type="match status" value="1"/>
</dbReference>
<dbReference type="GO" id="GO:0043565">
    <property type="term" value="F:sequence-specific DNA binding"/>
    <property type="evidence" value="ECO:0007669"/>
    <property type="project" value="InterPro"/>
</dbReference>
<dbReference type="GO" id="GO:0000160">
    <property type="term" value="P:phosphorelay signal transduction system"/>
    <property type="evidence" value="ECO:0007669"/>
    <property type="project" value="InterPro"/>
</dbReference>
<dbReference type="RefSeq" id="WP_013257730.1">
    <property type="nucleotide sequence ID" value="NC_014365.1"/>
</dbReference>
<dbReference type="GO" id="GO:0006355">
    <property type="term" value="P:regulation of DNA-templated transcription"/>
    <property type="evidence" value="ECO:0007669"/>
    <property type="project" value="InterPro"/>
</dbReference>
<dbReference type="SMART" id="SM00382">
    <property type="entry name" value="AAA"/>
    <property type="match status" value="1"/>
</dbReference>
<keyword evidence="11" id="KW-1185">Reference proteome</keyword>
<dbReference type="Pfam" id="PF02954">
    <property type="entry name" value="HTH_8"/>
    <property type="match status" value="1"/>
</dbReference>
<dbReference type="PANTHER" id="PTHR32071:SF99">
    <property type="entry name" value="TRANSCRIPTIONAL REGULATORY PROTEIN"/>
    <property type="match status" value="1"/>
</dbReference>
<evidence type="ECO:0000256" key="4">
    <source>
        <dbReference type="ARBA" id="ARBA00023125"/>
    </source>
</evidence>
<proteinExistence type="predicted"/>
<dbReference type="InterPro" id="IPR002197">
    <property type="entry name" value="HTH_Fis"/>
</dbReference>
<evidence type="ECO:0000256" key="1">
    <source>
        <dbReference type="ARBA" id="ARBA00022741"/>
    </source>
</evidence>
<dbReference type="PROSITE" id="PS00675">
    <property type="entry name" value="SIGMA54_INTERACT_1"/>
    <property type="match status" value="1"/>
</dbReference>
<dbReference type="Proteomes" id="UP000009047">
    <property type="component" value="Chromosome"/>
</dbReference>
<sequence length="470" mass="53099">MKKNENRGAALVVDEGPDRFSVWQEALVERGFNFHGVASPDEAVPMADQHYFDLMFVRETIAGRPTDELLARLLDMMPESVATVLADDESVDRAVRAMRLGAFNYIRAPRRKEEALGPLEEALEYRRLRRDGALRRRQLNQKYDVDNIVGASQAMQDVFRLIHKVARADSTVLILGESGTGKELVARAIHHQSRRADRPLVPVNCGAIPEDLLESELFGHEKGAFTGAIKTRAGRFELAEGGTIFLDEVGDMSPQLQVKLLRVLQEHQFERVGGGKTIDADIRVLAATNRDLREMVATGRFREDLYYRLNVVPIRVPPLRQRRSDIPLLCGHFIQRLSRQKGLEPRTIHPEVMGRLMRYAWPGNVRELENMLERMCILADGEVIGLDDLPVRLAALEPGPPPDEPERPAEHQLPLDGLDFNEAVDSFERALIVQALERTNWVKNQAAALLRLNRTTLVEKIKKKGIKCDE</sequence>
<dbReference type="Gene3D" id="3.40.50.2300">
    <property type="match status" value="1"/>
</dbReference>
<evidence type="ECO:0000259" key="9">
    <source>
        <dbReference type="PROSITE" id="PS50110"/>
    </source>
</evidence>
<dbReference type="EMBL" id="CP002085">
    <property type="protein sequence ID" value="ADK84276.1"/>
    <property type="molecule type" value="Genomic_DNA"/>
</dbReference>
<dbReference type="InterPro" id="IPR001789">
    <property type="entry name" value="Sig_transdc_resp-reg_receiver"/>
</dbReference>
<dbReference type="PROSITE" id="PS50110">
    <property type="entry name" value="RESPONSE_REGULATORY"/>
    <property type="match status" value="1"/>
</dbReference>
<dbReference type="GO" id="GO:0005524">
    <property type="term" value="F:ATP binding"/>
    <property type="evidence" value="ECO:0007669"/>
    <property type="project" value="UniProtKB-KW"/>
</dbReference>
<dbReference type="CDD" id="cd00156">
    <property type="entry name" value="REC"/>
    <property type="match status" value="1"/>
</dbReference>
<feature type="domain" description="Response regulatory" evidence="9">
    <location>
        <begin position="9"/>
        <end position="123"/>
    </location>
</feature>
<dbReference type="eggNOG" id="COG2204">
    <property type="taxonomic scope" value="Bacteria"/>
</dbReference>
<keyword evidence="4" id="KW-0238">DNA-binding</keyword>
<dbReference type="FunFam" id="3.40.50.300:FF:000006">
    <property type="entry name" value="DNA-binding transcriptional regulator NtrC"/>
    <property type="match status" value="1"/>
</dbReference>
<dbReference type="InterPro" id="IPR027417">
    <property type="entry name" value="P-loop_NTPase"/>
</dbReference>
<keyword evidence="2" id="KW-0067">ATP-binding</keyword>
<dbReference type="PANTHER" id="PTHR32071">
    <property type="entry name" value="TRANSCRIPTIONAL REGULATORY PROTEIN"/>
    <property type="match status" value="1"/>
</dbReference>
<evidence type="ECO:0000256" key="6">
    <source>
        <dbReference type="ARBA" id="ARBA00023163"/>
    </source>
</evidence>
<feature type="domain" description="Sigma-54 factor interaction" evidence="8">
    <location>
        <begin position="148"/>
        <end position="377"/>
    </location>
</feature>
<dbReference type="CDD" id="cd00009">
    <property type="entry name" value="AAA"/>
    <property type="match status" value="1"/>
</dbReference>
<dbReference type="InterPro" id="IPR002078">
    <property type="entry name" value="Sigma_54_int"/>
</dbReference>
<evidence type="ECO:0000256" key="5">
    <source>
        <dbReference type="ARBA" id="ARBA00023159"/>
    </source>
</evidence>
<dbReference type="KEGG" id="dbr:Deba_0906"/>
<evidence type="ECO:0000259" key="8">
    <source>
        <dbReference type="PROSITE" id="PS50045"/>
    </source>
</evidence>
<dbReference type="Gene3D" id="1.10.10.60">
    <property type="entry name" value="Homeodomain-like"/>
    <property type="match status" value="1"/>
</dbReference>
<evidence type="ECO:0000256" key="3">
    <source>
        <dbReference type="ARBA" id="ARBA00023015"/>
    </source>
</evidence>
<accession>E1QFE0</accession>
<dbReference type="PROSITE" id="PS00688">
    <property type="entry name" value="SIGMA54_INTERACT_3"/>
    <property type="match status" value="1"/>
</dbReference>
<dbReference type="Pfam" id="PF25601">
    <property type="entry name" value="AAA_lid_14"/>
    <property type="match status" value="1"/>
</dbReference>
<name>E1QFE0_DESB2</name>
<dbReference type="FunFam" id="1.10.8.60:FF:000014">
    <property type="entry name" value="DNA-binding transcriptional regulator NtrC"/>
    <property type="match status" value="1"/>
</dbReference>
<dbReference type="InterPro" id="IPR009057">
    <property type="entry name" value="Homeodomain-like_sf"/>
</dbReference>
<dbReference type="InterPro" id="IPR025944">
    <property type="entry name" value="Sigma_54_int_dom_CS"/>
</dbReference>
<dbReference type="AlphaFoldDB" id="E1QFE0"/>
<keyword evidence="5" id="KW-0010">Activator</keyword>
<dbReference type="InterPro" id="IPR003593">
    <property type="entry name" value="AAA+_ATPase"/>
</dbReference>
<dbReference type="HOGENOM" id="CLU_000445_0_1_7"/>
<evidence type="ECO:0000313" key="10">
    <source>
        <dbReference type="EMBL" id="ADK84276.1"/>
    </source>
</evidence>
<dbReference type="SUPFAM" id="SSF52540">
    <property type="entry name" value="P-loop containing nucleoside triphosphate hydrolases"/>
    <property type="match status" value="1"/>
</dbReference>
<protein>
    <submittedName>
        <fullName evidence="10">Two component, sigma54 specific, transcriptional regulator, Fis family</fullName>
    </submittedName>
</protein>
<reference evidence="10 11" key="1">
    <citation type="journal article" date="2010" name="Stand. Genomic Sci.">
        <title>Complete genome sequence of Desulfarculus baarsii type strain (2st14).</title>
        <authorList>
            <person name="Sun H."/>
            <person name="Spring S."/>
            <person name="Lapidus A."/>
            <person name="Davenport K."/>
            <person name="Del Rio T.G."/>
            <person name="Tice H."/>
            <person name="Nolan M."/>
            <person name="Copeland A."/>
            <person name="Cheng J.F."/>
            <person name="Lucas S."/>
            <person name="Tapia R."/>
            <person name="Goodwin L."/>
            <person name="Pitluck S."/>
            <person name="Ivanova N."/>
            <person name="Pagani I."/>
            <person name="Mavromatis K."/>
            <person name="Ovchinnikova G."/>
            <person name="Pati A."/>
            <person name="Chen A."/>
            <person name="Palaniappan K."/>
            <person name="Hauser L."/>
            <person name="Chang Y.J."/>
            <person name="Jeffries C.D."/>
            <person name="Detter J.C."/>
            <person name="Han C."/>
            <person name="Rohde M."/>
            <person name="Brambilla E."/>
            <person name="Goker M."/>
            <person name="Woyke T."/>
            <person name="Bristow J."/>
            <person name="Eisen J.A."/>
            <person name="Markowitz V."/>
            <person name="Hugenholtz P."/>
            <person name="Kyrpides N.C."/>
            <person name="Klenk H.P."/>
            <person name="Land M."/>
        </authorList>
    </citation>
    <scope>NUCLEOTIDE SEQUENCE [LARGE SCALE GENOMIC DNA]</scope>
    <source>
        <strain evidence="11">ATCC 33931 / DSM 2075 / LMG 7858 / VKM B-1802 / 2st14</strain>
    </source>
</reference>
<evidence type="ECO:0000313" key="11">
    <source>
        <dbReference type="Proteomes" id="UP000009047"/>
    </source>
</evidence>
<evidence type="ECO:0000256" key="2">
    <source>
        <dbReference type="ARBA" id="ARBA00022840"/>
    </source>
</evidence>
<keyword evidence="3" id="KW-0805">Transcription regulation</keyword>
<dbReference type="InterPro" id="IPR025662">
    <property type="entry name" value="Sigma_54_int_dom_ATP-bd_1"/>
</dbReference>
<evidence type="ECO:0000256" key="7">
    <source>
        <dbReference type="PROSITE-ProRule" id="PRU00169"/>
    </source>
</evidence>
<keyword evidence="1" id="KW-0547">Nucleotide-binding</keyword>
<dbReference type="STRING" id="644282.Deba_0906"/>
<comment type="caution">
    <text evidence="7">Lacks conserved residue(s) required for the propagation of feature annotation.</text>
</comment>
<dbReference type="InterPro" id="IPR011006">
    <property type="entry name" value="CheY-like_superfamily"/>
</dbReference>
<dbReference type="PRINTS" id="PR01590">
    <property type="entry name" value="HTHFIS"/>
</dbReference>
<dbReference type="SUPFAM" id="SSF46689">
    <property type="entry name" value="Homeodomain-like"/>
    <property type="match status" value="1"/>
</dbReference>
<dbReference type="Pfam" id="PF00158">
    <property type="entry name" value="Sigma54_activat"/>
    <property type="match status" value="1"/>
</dbReference>
<gene>
    <name evidence="10" type="ordered locus">Deba_0906</name>
</gene>
<dbReference type="InterPro" id="IPR025943">
    <property type="entry name" value="Sigma_54_int_dom_ATP-bd_2"/>
</dbReference>
<dbReference type="Gene3D" id="1.10.8.60">
    <property type="match status" value="1"/>
</dbReference>
<keyword evidence="6" id="KW-0804">Transcription</keyword>
<organism evidence="10 11">
    <name type="scientific">Desulfarculus baarsii (strain ATCC 33931 / DSM 2075 / LMG 7858 / VKM B-1802 / 2st14)</name>
    <dbReference type="NCBI Taxonomy" id="644282"/>
    <lineage>
        <taxon>Bacteria</taxon>
        <taxon>Pseudomonadati</taxon>
        <taxon>Thermodesulfobacteriota</taxon>
        <taxon>Desulfarculia</taxon>
        <taxon>Desulfarculales</taxon>
        <taxon>Desulfarculaceae</taxon>
        <taxon>Desulfarculus</taxon>
    </lineage>
</organism>
<dbReference type="InterPro" id="IPR058031">
    <property type="entry name" value="AAA_lid_NorR"/>
</dbReference>
<dbReference type="PROSITE" id="PS00676">
    <property type="entry name" value="SIGMA54_INTERACT_2"/>
    <property type="match status" value="1"/>
</dbReference>
<dbReference type="Gene3D" id="3.40.50.300">
    <property type="entry name" value="P-loop containing nucleotide triphosphate hydrolases"/>
    <property type="match status" value="1"/>
</dbReference>